<comment type="caution">
    <text evidence="1">The sequence shown here is derived from an EMBL/GenBank/DDBJ whole genome shotgun (WGS) entry which is preliminary data.</text>
</comment>
<dbReference type="Proteomes" id="UP000279994">
    <property type="component" value="Unassembled WGS sequence"/>
</dbReference>
<gene>
    <name evidence="1" type="ORF">EFL26_09210</name>
</gene>
<evidence type="ECO:0000313" key="2">
    <source>
        <dbReference type="Proteomes" id="UP000279994"/>
    </source>
</evidence>
<dbReference type="InterPro" id="IPR046117">
    <property type="entry name" value="DUF6054"/>
</dbReference>
<accession>A0A3N0GQZ0</accession>
<dbReference type="AlphaFoldDB" id="A0A3N0GQZ0"/>
<dbReference type="Pfam" id="PF19524">
    <property type="entry name" value="DUF6054"/>
    <property type="match status" value="1"/>
</dbReference>
<name>A0A3N0GQZ0_9ACTN</name>
<sequence>MAHYEKQLSGDVDDLVAHLDRAIPAGSVTGKLEDGSDQRLGDARMVVRVFERYSALGGNRVSLTICILAVGQQLALSATTSGGSQAMFFKLNTFGEESFLRRAVEAIEGYPG</sequence>
<keyword evidence="2" id="KW-1185">Reference proteome</keyword>
<dbReference type="EMBL" id="RJSF01000036">
    <property type="protein sequence ID" value="RNM14894.1"/>
    <property type="molecule type" value="Genomic_DNA"/>
</dbReference>
<protein>
    <submittedName>
        <fullName evidence="1">Uncharacterized protein</fullName>
    </submittedName>
</protein>
<reference evidence="1 2" key="1">
    <citation type="submission" date="2018-11" db="EMBL/GenBank/DDBJ databases">
        <authorList>
            <person name="Li F."/>
        </authorList>
    </citation>
    <scope>NUCLEOTIDE SEQUENCE [LARGE SCALE GENOMIC DNA]</scope>
    <source>
        <strain evidence="1 2">Gsoil 818</strain>
    </source>
</reference>
<organism evidence="1 2">
    <name type="scientific">Nocardioides pocheonensis</name>
    <dbReference type="NCBI Taxonomy" id="661485"/>
    <lineage>
        <taxon>Bacteria</taxon>
        <taxon>Bacillati</taxon>
        <taxon>Actinomycetota</taxon>
        <taxon>Actinomycetes</taxon>
        <taxon>Propionibacteriales</taxon>
        <taxon>Nocardioidaceae</taxon>
        <taxon>Nocardioides</taxon>
    </lineage>
</organism>
<dbReference type="RefSeq" id="WP_123222606.1">
    <property type="nucleotide sequence ID" value="NZ_RJSF01000036.1"/>
</dbReference>
<proteinExistence type="predicted"/>
<evidence type="ECO:0000313" key="1">
    <source>
        <dbReference type="EMBL" id="RNM14894.1"/>
    </source>
</evidence>
<dbReference type="OrthoDB" id="4774735at2"/>